<keyword evidence="3" id="KW-1185">Reference proteome</keyword>
<dbReference type="Pfam" id="PF03564">
    <property type="entry name" value="DUF1759"/>
    <property type="match status" value="1"/>
</dbReference>
<dbReference type="Gene3D" id="2.40.70.10">
    <property type="entry name" value="Acid Proteases"/>
    <property type="match status" value="1"/>
</dbReference>
<sequence>MKPVSADLDKLVNLQSDRHQALRLDQVEELRNAFRETHSVIVNLDGFSDSSYATKNFQSEFEERYMDAYCALAEDFDRLGPENNTPTAAAGNADPELRVNMPQMSVPKFSGACVDWPGYYDAFTSLIHNNNNLSNVQRLHFLKESLPISRDNDIRQMQLTDVNYAVAWGMMIKSTDSLRSMLSTVNVCLAAFRRVQALGGESQHWLAHYIASKLPKETHNAWEHHQGSSSTVPSYRDLESFLNDRLVIMDAIENRSSSYDSNAGPGSTDPIKRVRVHNAQEQPRRSNNPCYHCGGDHILRRCPPFLALDCYKRKDIVSRAKLCVNCLSKSHALSRCTSNQCCQVCGQRHHTLLHFPVPAQNQSSNAQSHPARPPTPQFVTPAPRETVSAHNTQSRSDQNPHASYRCHSATSSNLSSKNLLLATARIMVRNPTNGLQAVINALVDQGSEATIVSEHVVQSLHLKRSAVRASIFGVGQGGGRRCKYTVNLEINSINSNFSLDVDSAYVLNSVTSGLPSLSFSPKRWDHIQGLPLADPNYYRSKRVDLILGVDLLAQIMLPDTKIGLPDEPIAQNTRLGWILSGRAEGVTKSSELLCHRVTLDTESLLKRFLIVLRKRRRIHGAKHFTIAL</sequence>
<dbReference type="PANTHER" id="PTHR47331:SF5">
    <property type="entry name" value="RIBONUCLEASE H"/>
    <property type="match status" value="1"/>
</dbReference>
<dbReference type="Proteomes" id="UP001652680">
    <property type="component" value="Unassembled WGS sequence"/>
</dbReference>
<protein>
    <recommendedName>
        <fullName evidence="4">Peptidase A2 domain-containing protein</fullName>
    </recommendedName>
</protein>
<dbReference type="GeneID" id="123037133"/>
<evidence type="ECO:0000313" key="2">
    <source>
        <dbReference type="EnsemblMetazoa" id="XP_044312564.1"/>
    </source>
</evidence>
<feature type="region of interest" description="Disordered" evidence="1">
    <location>
        <begin position="360"/>
        <end position="409"/>
    </location>
</feature>
<dbReference type="EnsemblMetazoa" id="XM_044456629.1">
    <property type="protein sequence ID" value="XP_044312564.1"/>
    <property type="gene ID" value="LOC123037133"/>
</dbReference>
<evidence type="ECO:0008006" key="4">
    <source>
        <dbReference type="Google" id="ProtNLM"/>
    </source>
</evidence>
<reference evidence="3" key="1">
    <citation type="journal article" date="2021" name="Elife">
        <title>Highly contiguous assemblies of 101 drosophilid genomes.</title>
        <authorList>
            <person name="Kim B.Y."/>
            <person name="Wang J.R."/>
            <person name="Miller D.E."/>
            <person name="Barmina O."/>
            <person name="Delaney E."/>
            <person name="Thompson A."/>
            <person name="Comeault A.A."/>
            <person name="Peede D."/>
            <person name="D'Agostino E.R."/>
            <person name="Pelaez J."/>
            <person name="Aguilar J.M."/>
            <person name="Haji D."/>
            <person name="Matsunaga T."/>
            <person name="Armstrong E.E."/>
            <person name="Zych M."/>
            <person name="Ogawa Y."/>
            <person name="Stamenkovic-Radak M."/>
            <person name="Jelic M."/>
            <person name="Veselinovic M.S."/>
            <person name="Tanaskovic M."/>
            <person name="Eric P."/>
            <person name="Gao J.J."/>
            <person name="Katoh T.K."/>
            <person name="Toda M.J."/>
            <person name="Watabe H."/>
            <person name="Watada M."/>
            <person name="Davis J.S."/>
            <person name="Moyle L.C."/>
            <person name="Manoli G."/>
            <person name="Bertolini E."/>
            <person name="Kostal V."/>
            <person name="Hawley R.S."/>
            <person name="Takahashi A."/>
            <person name="Jones C.D."/>
            <person name="Price D.K."/>
            <person name="Whiteman N."/>
            <person name="Kopp A."/>
            <person name="Matute D.R."/>
            <person name="Petrov D.A."/>
        </authorList>
    </citation>
    <scope>NUCLEOTIDE SEQUENCE [LARGE SCALE GENOMIC DNA]</scope>
</reference>
<dbReference type="RefSeq" id="XP_044312564.1">
    <property type="nucleotide sequence ID" value="XM_044456629.1"/>
</dbReference>
<evidence type="ECO:0000256" key="1">
    <source>
        <dbReference type="SAM" id="MobiDB-lite"/>
    </source>
</evidence>
<reference evidence="2" key="2">
    <citation type="submission" date="2025-05" db="UniProtKB">
        <authorList>
            <consortium name="EnsemblMetazoa"/>
        </authorList>
    </citation>
    <scope>IDENTIFICATION</scope>
</reference>
<dbReference type="PANTHER" id="PTHR47331">
    <property type="entry name" value="PHD-TYPE DOMAIN-CONTAINING PROTEIN"/>
    <property type="match status" value="1"/>
</dbReference>
<proteinExistence type="predicted"/>
<organism evidence="2 3">
    <name type="scientific">Drosophila rhopaloa</name>
    <name type="common">Fruit fly</name>
    <dbReference type="NCBI Taxonomy" id="1041015"/>
    <lineage>
        <taxon>Eukaryota</taxon>
        <taxon>Metazoa</taxon>
        <taxon>Ecdysozoa</taxon>
        <taxon>Arthropoda</taxon>
        <taxon>Hexapoda</taxon>
        <taxon>Insecta</taxon>
        <taxon>Pterygota</taxon>
        <taxon>Neoptera</taxon>
        <taxon>Endopterygota</taxon>
        <taxon>Diptera</taxon>
        <taxon>Brachycera</taxon>
        <taxon>Muscomorpha</taxon>
        <taxon>Ephydroidea</taxon>
        <taxon>Drosophilidae</taxon>
        <taxon>Drosophila</taxon>
        <taxon>Sophophora</taxon>
    </lineage>
</organism>
<dbReference type="InterPro" id="IPR005312">
    <property type="entry name" value="DUF1759"/>
</dbReference>
<name>A0ABM5J165_DRORH</name>
<dbReference type="InterPro" id="IPR021109">
    <property type="entry name" value="Peptidase_aspartic_dom_sf"/>
</dbReference>
<feature type="compositionally biased region" description="Polar residues" evidence="1">
    <location>
        <begin position="388"/>
        <end position="401"/>
    </location>
</feature>
<accession>A0ABM5J165</accession>
<evidence type="ECO:0000313" key="3">
    <source>
        <dbReference type="Proteomes" id="UP001652680"/>
    </source>
</evidence>